<dbReference type="EMBL" id="CCYD01003055">
    <property type="protein sequence ID" value="CEG49491.1"/>
    <property type="molecule type" value="Genomic_DNA"/>
</dbReference>
<dbReference type="GeneID" id="59052971"/>
<evidence type="ECO:0000313" key="2">
    <source>
        <dbReference type="Proteomes" id="UP000054928"/>
    </source>
</evidence>
<dbReference type="Proteomes" id="UP000054928">
    <property type="component" value="Unassembled WGS sequence"/>
</dbReference>
<sequence>MHMVEYSQSTHVVIFSSIAKSLIAPTPSTRFPTLSIGFERIDAPIARISPLLITHQENCALKPCALLTFYK</sequence>
<accession>A0A0N7L8C5</accession>
<reference evidence="2" key="1">
    <citation type="submission" date="2014-09" db="EMBL/GenBank/DDBJ databases">
        <authorList>
            <person name="Sharma Rahul"/>
            <person name="Thines Marco"/>
        </authorList>
    </citation>
    <scope>NUCLEOTIDE SEQUENCE [LARGE SCALE GENOMIC DNA]</scope>
</reference>
<dbReference type="AlphaFoldDB" id="A0A0N7L8C5"/>
<organism evidence="1 2">
    <name type="scientific">Plasmopara halstedii</name>
    <name type="common">Downy mildew of sunflower</name>
    <dbReference type="NCBI Taxonomy" id="4781"/>
    <lineage>
        <taxon>Eukaryota</taxon>
        <taxon>Sar</taxon>
        <taxon>Stramenopiles</taxon>
        <taxon>Oomycota</taxon>
        <taxon>Peronosporomycetes</taxon>
        <taxon>Peronosporales</taxon>
        <taxon>Peronosporaceae</taxon>
        <taxon>Plasmopara</taxon>
    </lineage>
</organism>
<protein>
    <submittedName>
        <fullName evidence="1">Uncharacterized protein</fullName>
    </submittedName>
</protein>
<proteinExistence type="predicted"/>
<dbReference type="RefSeq" id="XP_036263493.1">
    <property type="nucleotide sequence ID" value="XM_036407253.1"/>
</dbReference>
<evidence type="ECO:0000313" key="1">
    <source>
        <dbReference type="EMBL" id="CEG49491.1"/>
    </source>
</evidence>
<name>A0A0N7L8C5_PLAHL</name>
<keyword evidence="2" id="KW-1185">Reference proteome</keyword>